<dbReference type="SUPFAM" id="SSF52540">
    <property type="entry name" value="P-loop containing nucleoside triphosphate hydrolases"/>
    <property type="match status" value="1"/>
</dbReference>
<dbReference type="OrthoDB" id="9778870at2"/>
<dbReference type="eggNOG" id="COG1134">
    <property type="taxonomic scope" value="Bacteria"/>
</dbReference>
<evidence type="ECO:0000256" key="1">
    <source>
        <dbReference type="ARBA" id="ARBA00005417"/>
    </source>
</evidence>
<organism evidence="6 7">
    <name type="scientific">Nitrobacter hamburgensis (strain DSM 10229 / NCIMB 13809 / X14)</name>
    <dbReference type="NCBI Taxonomy" id="323097"/>
    <lineage>
        <taxon>Bacteria</taxon>
        <taxon>Pseudomonadati</taxon>
        <taxon>Pseudomonadota</taxon>
        <taxon>Alphaproteobacteria</taxon>
        <taxon>Hyphomicrobiales</taxon>
        <taxon>Nitrobacteraceae</taxon>
        <taxon>Nitrobacter</taxon>
    </lineage>
</organism>
<proteinExistence type="inferred from homology"/>
<dbReference type="PANTHER" id="PTHR46743">
    <property type="entry name" value="TEICHOIC ACIDS EXPORT ATP-BINDING PROTEIN TAGH"/>
    <property type="match status" value="1"/>
</dbReference>
<dbReference type="GO" id="GO:0016020">
    <property type="term" value="C:membrane"/>
    <property type="evidence" value="ECO:0007669"/>
    <property type="project" value="InterPro"/>
</dbReference>
<dbReference type="STRING" id="323097.Nham_2779"/>
<feature type="domain" description="ABC transporter" evidence="5">
    <location>
        <begin position="33"/>
        <end position="263"/>
    </location>
</feature>
<dbReference type="PROSITE" id="PS00211">
    <property type="entry name" value="ABC_TRANSPORTER_1"/>
    <property type="match status" value="1"/>
</dbReference>
<evidence type="ECO:0000259" key="5">
    <source>
        <dbReference type="PROSITE" id="PS50893"/>
    </source>
</evidence>
<dbReference type="PANTHER" id="PTHR46743:SF2">
    <property type="entry name" value="TEICHOIC ACIDS EXPORT ATP-BINDING PROTEIN TAGH"/>
    <property type="match status" value="1"/>
</dbReference>
<dbReference type="GO" id="GO:0016887">
    <property type="term" value="F:ATP hydrolysis activity"/>
    <property type="evidence" value="ECO:0007669"/>
    <property type="project" value="InterPro"/>
</dbReference>
<keyword evidence="4" id="KW-0067">ATP-binding</keyword>
<dbReference type="InterPro" id="IPR015860">
    <property type="entry name" value="ABC_transpr_TagH-like"/>
</dbReference>
<dbReference type="KEGG" id="nha:Nham_2779"/>
<keyword evidence="2" id="KW-0813">Transport</keyword>
<sequence length="263" mass="28668">MSKASIEASLGAALSLENVSVSFPIYHGGSRSLKKSLLFRGSGGQLATDANDRITVEALRHVSLQFEVGDRVALIGSNGAGKTTLLRVMAGVYEPVSGTARTRGRISPMFDISLGIDSEISGYDNIRLRGLILGLSPEEIEERMADIVEFTELGDYLDIPVRTYSSGMMTRLTFAVATCFEPEILLMDEWIMAGDAAFLSKAQHRVETFVEKASILVLASHSAEVLKRWCNKGVLMHKGEVRFEGELAQTLDAYAEVTSRDTV</sequence>
<dbReference type="CDD" id="cd03220">
    <property type="entry name" value="ABC_KpsT_Wzt"/>
    <property type="match status" value="1"/>
</dbReference>
<dbReference type="Pfam" id="PF00005">
    <property type="entry name" value="ABC_tran"/>
    <property type="match status" value="1"/>
</dbReference>
<dbReference type="HOGENOM" id="CLU_000604_1_2_5"/>
<keyword evidence="7" id="KW-1185">Reference proteome</keyword>
<dbReference type="AlphaFoldDB" id="Q1QJP1"/>
<evidence type="ECO:0000256" key="3">
    <source>
        <dbReference type="ARBA" id="ARBA00022741"/>
    </source>
</evidence>
<dbReference type="InterPro" id="IPR003439">
    <property type="entry name" value="ABC_transporter-like_ATP-bd"/>
</dbReference>
<accession>Q1QJP1</accession>
<dbReference type="RefSeq" id="WP_011511222.1">
    <property type="nucleotide sequence ID" value="NC_007964.1"/>
</dbReference>
<dbReference type="Gene3D" id="3.40.50.300">
    <property type="entry name" value="P-loop containing nucleotide triphosphate hydrolases"/>
    <property type="match status" value="1"/>
</dbReference>
<keyword evidence="3" id="KW-0547">Nucleotide-binding</keyword>
<comment type="similarity">
    <text evidence="1">Belongs to the ABC transporter superfamily.</text>
</comment>
<dbReference type="Proteomes" id="UP000001953">
    <property type="component" value="Chromosome"/>
</dbReference>
<name>Q1QJP1_NITHX</name>
<dbReference type="GO" id="GO:0005524">
    <property type="term" value="F:ATP binding"/>
    <property type="evidence" value="ECO:0007669"/>
    <property type="project" value="UniProtKB-KW"/>
</dbReference>
<dbReference type="InterPro" id="IPR017871">
    <property type="entry name" value="ABC_transporter-like_CS"/>
</dbReference>
<evidence type="ECO:0000313" key="6">
    <source>
        <dbReference type="EMBL" id="ABE63556.1"/>
    </source>
</evidence>
<protein>
    <submittedName>
        <fullName evidence="6">ABC transporter related protein</fullName>
    </submittedName>
</protein>
<dbReference type="EMBL" id="CP000319">
    <property type="protein sequence ID" value="ABE63556.1"/>
    <property type="molecule type" value="Genomic_DNA"/>
</dbReference>
<reference evidence="6 7" key="1">
    <citation type="submission" date="2006-03" db="EMBL/GenBank/DDBJ databases">
        <title>Complete sequence of chromosome of Nitrobacter hamburgensis X14.</title>
        <authorList>
            <consortium name="US DOE Joint Genome Institute"/>
            <person name="Copeland A."/>
            <person name="Lucas S."/>
            <person name="Lapidus A."/>
            <person name="Barry K."/>
            <person name="Detter J.C."/>
            <person name="Glavina del Rio T."/>
            <person name="Hammon N."/>
            <person name="Israni S."/>
            <person name="Dalin E."/>
            <person name="Tice H."/>
            <person name="Pitluck S."/>
            <person name="Chain P."/>
            <person name="Malfatti S."/>
            <person name="Shin M."/>
            <person name="Vergez L."/>
            <person name="Schmutz J."/>
            <person name="Larimer F."/>
            <person name="Land M."/>
            <person name="Hauser L."/>
            <person name="Kyrpides N."/>
            <person name="Ivanova N."/>
            <person name="Ward B."/>
            <person name="Arp D."/>
            <person name="Klotz M."/>
            <person name="Stein L."/>
            <person name="O'Mullan G."/>
            <person name="Starkenburg S."/>
            <person name="Sayavedra L."/>
            <person name="Poret-Peterson A.T."/>
            <person name="Gentry M.E."/>
            <person name="Bruce D."/>
            <person name="Richardson P."/>
        </authorList>
    </citation>
    <scope>NUCLEOTIDE SEQUENCE [LARGE SCALE GENOMIC DNA]</scope>
    <source>
        <strain evidence="7">DSM 10229 / NCIMB 13809 / X14</strain>
    </source>
</reference>
<evidence type="ECO:0000256" key="2">
    <source>
        <dbReference type="ARBA" id="ARBA00022448"/>
    </source>
</evidence>
<dbReference type="GO" id="GO:0140359">
    <property type="term" value="F:ABC-type transporter activity"/>
    <property type="evidence" value="ECO:0007669"/>
    <property type="project" value="InterPro"/>
</dbReference>
<dbReference type="InterPro" id="IPR027417">
    <property type="entry name" value="P-loop_NTPase"/>
</dbReference>
<evidence type="ECO:0000256" key="4">
    <source>
        <dbReference type="ARBA" id="ARBA00022840"/>
    </source>
</evidence>
<gene>
    <name evidence="6" type="ordered locus">Nham_2779</name>
</gene>
<dbReference type="InterPro" id="IPR050683">
    <property type="entry name" value="Bact_Polysacc_Export_ATP-bd"/>
</dbReference>
<evidence type="ECO:0000313" key="7">
    <source>
        <dbReference type="Proteomes" id="UP000001953"/>
    </source>
</evidence>
<dbReference type="PROSITE" id="PS50893">
    <property type="entry name" value="ABC_TRANSPORTER_2"/>
    <property type="match status" value="1"/>
</dbReference>